<dbReference type="InterPro" id="IPR050174">
    <property type="entry name" value="Protocadherin/Cadherin-CA"/>
</dbReference>
<dbReference type="FunFam" id="2.60.40.60:FF:000004">
    <property type="entry name" value="Protocadherin 1 gamma 2"/>
    <property type="match status" value="1"/>
</dbReference>
<keyword evidence="17" id="KW-1185">Reference proteome</keyword>
<keyword evidence="9 13" id="KW-1133">Transmembrane helix</keyword>
<evidence type="ECO:0000256" key="1">
    <source>
        <dbReference type="ARBA" id="ARBA00003436"/>
    </source>
</evidence>
<reference evidence="16" key="1">
    <citation type="submission" date="2025-08" db="UniProtKB">
        <authorList>
            <consortium name="Ensembl"/>
        </authorList>
    </citation>
    <scope>IDENTIFICATION</scope>
</reference>
<keyword evidence="4 13" id="KW-0812">Transmembrane</keyword>
<evidence type="ECO:0000256" key="9">
    <source>
        <dbReference type="ARBA" id="ARBA00022989"/>
    </source>
</evidence>
<keyword evidence="7 12" id="KW-0106">Calcium</keyword>
<dbReference type="GO" id="GO:0005886">
    <property type="term" value="C:plasma membrane"/>
    <property type="evidence" value="ECO:0007669"/>
    <property type="project" value="UniProtKB-SubCell"/>
</dbReference>
<dbReference type="InterPro" id="IPR002126">
    <property type="entry name" value="Cadherin-like_dom"/>
</dbReference>
<keyword evidence="10 13" id="KW-0472">Membrane</keyword>
<dbReference type="PROSITE" id="PS50268">
    <property type="entry name" value="CADHERIN_2"/>
    <property type="match status" value="9"/>
</dbReference>
<feature type="domain" description="Cadherin" evidence="15">
    <location>
        <begin position="760"/>
        <end position="855"/>
    </location>
</feature>
<dbReference type="Ensembl" id="ENSACOT00000018852.1">
    <property type="protein sequence ID" value="ENSACOP00000018187.1"/>
    <property type="gene ID" value="ENSACOG00000012562.1"/>
</dbReference>
<comment type="function">
    <text evidence="1">Potential calcium-dependent cell-adhesion protein. May be involved in the establishment and maintenance of specific neuronal connections in the brain.</text>
</comment>
<evidence type="ECO:0000256" key="3">
    <source>
        <dbReference type="ARBA" id="ARBA00022475"/>
    </source>
</evidence>
<dbReference type="Gene3D" id="2.60.40.60">
    <property type="entry name" value="Cadherins"/>
    <property type="match status" value="10"/>
</dbReference>
<dbReference type="GO" id="GO:0007156">
    <property type="term" value="P:homophilic cell adhesion via plasma membrane adhesion molecules"/>
    <property type="evidence" value="ECO:0007669"/>
    <property type="project" value="InterPro"/>
</dbReference>
<accession>A0A8B9G2M9</accession>
<evidence type="ECO:0000256" key="13">
    <source>
        <dbReference type="SAM" id="Phobius"/>
    </source>
</evidence>
<organism evidence="16 17">
    <name type="scientific">Amazona collaria</name>
    <name type="common">yellow-billed parrot</name>
    <dbReference type="NCBI Taxonomy" id="241587"/>
    <lineage>
        <taxon>Eukaryota</taxon>
        <taxon>Metazoa</taxon>
        <taxon>Chordata</taxon>
        <taxon>Craniata</taxon>
        <taxon>Vertebrata</taxon>
        <taxon>Euteleostomi</taxon>
        <taxon>Archelosauria</taxon>
        <taxon>Archosauria</taxon>
        <taxon>Dinosauria</taxon>
        <taxon>Saurischia</taxon>
        <taxon>Theropoda</taxon>
        <taxon>Coelurosauria</taxon>
        <taxon>Aves</taxon>
        <taxon>Neognathae</taxon>
        <taxon>Neoaves</taxon>
        <taxon>Telluraves</taxon>
        <taxon>Australaves</taxon>
        <taxon>Psittaciformes</taxon>
        <taxon>Psittacidae</taxon>
        <taxon>Amazona</taxon>
    </lineage>
</organism>
<dbReference type="FunFam" id="2.60.40.60:FF:000006">
    <property type="entry name" value="Protocadherin alpha 2"/>
    <property type="match status" value="1"/>
</dbReference>
<dbReference type="FunFam" id="2.60.40.60:FF:000007">
    <property type="entry name" value="Protocadherin alpha 2"/>
    <property type="match status" value="1"/>
</dbReference>
<dbReference type="SUPFAM" id="SSF49313">
    <property type="entry name" value="Cadherin-like"/>
    <property type="match status" value="10"/>
</dbReference>
<feature type="domain" description="Cadherin" evidence="15">
    <location>
        <begin position="348"/>
        <end position="452"/>
    </location>
</feature>
<dbReference type="CDD" id="cd11304">
    <property type="entry name" value="Cadherin_repeat"/>
    <property type="match status" value="8"/>
</dbReference>
<evidence type="ECO:0000256" key="6">
    <source>
        <dbReference type="ARBA" id="ARBA00022737"/>
    </source>
</evidence>
<dbReference type="FunFam" id="2.60.40.60:FF:000002">
    <property type="entry name" value="Protocadherin alpha 2"/>
    <property type="match status" value="2"/>
</dbReference>
<proteinExistence type="predicted"/>
<dbReference type="Pfam" id="PF08266">
    <property type="entry name" value="Cadherin_2"/>
    <property type="match status" value="1"/>
</dbReference>
<reference evidence="16" key="2">
    <citation type="submission" date="2025-09" db="UniProtKB">
        <authorList>
            <consortium name="Ensembl"/>
        </authorList>
    </citation>
    <scope>IDENTIFICATION</scope>
</reference>
<feature type="domain" description="Cadherin" evidence="15">
    <location>
        <begin position="644"/>
        <end position="751"/>
    </location>
</feature>
<protein>
    <recommendedName>
        <fullName evidence="15">Cadherin domain-containing protein</fullName>
    </recommendedName>
</protein>
<sequence length="1210" mass="131785">MGSAGTGWGRRERALLWTVLVSAWDAAWGQLRYSVPEELPKGSFVGDVANDLGLVLPALRDLGVRVVSEGRTQYFALHGKTGHLVTAERIDREQLCESVQQCVLRCEVIVEGEMKFYEIEVEITDVNDNAPSFRQAEKELRMSETTIPGSRHLLPEAHDPDSGPNSLQRYELSGDEHFSLAVQAGPGGDQRPELVLAKALDREEAAFYELVLKASDSGEPARTGTARIRVMVLDANDNAPVFSQAEYTVRVAENVPVGSLLVTLIAADSDEGLNGHVKYIFHKISDRASELFQLDSEKGEISLKDDLDFEKISIHEMQVQAVDGGDLFDTAKVVITVTDVNDNAPEISVRSALTEISEDAPPGTVVALLHVQDKDSGANGQARCSLDEGVPFRLRSSQGSYYSVVTAGELDREKVSEYSLTVRAVDGGSPALESRAVVALQVLDVNDNAPVFAEERYSARLAENNAAGALVLTVRATDADWGQNARVRYRLSEGRVRSAPLSSYVSVQVVTENPLQLFRLEVEILDVNDNSPSFPTSHRTLRIAESATVATRFPLESAQDPDVGTNAVGSYRLSPNSYFSLDVKQQQDGKLFPELVLERALDREEEPELQLVLTAMDGGSPARLGTAQITILVLDVNDNAPTFDRAMYKVQVPENTPVGALLLRLNASDPDEGPNGEIQYSFGVHTSDSVRRLFALDPRSGEVRVSGPLDFEESSFYEIYVRAHDGGVPEMEGHCVLRVEVKDANDNPPEVLVTSLLNPVPEDTPPETVVGLFNVRDRDSGANGDVSLGISSDVPFAIRSLQNHFSLVTLETLDRESTSRYVVELIAQDGGSPALTTTLTLLLNISDVNDNPPHFLQPSYDAFLLENNPPGSLLCTVSASDPDDGDNSRLVYSIQSGQVQGAPTSSFVHINPDNGNLYAQRTFDFELMQVLPVSVAVRDSGSPPLRANVTVYIFVLDQNDHAPTILHPRVPLSAPPGYLVTKVTAVDADAGHNAWLSYHLLPQSTDPSLFHVSLYTGEVRTARAFKDTDMAAQQLIVQVKDNGDPPLSTTVPITVVLEEAALEESYSPRDFLAGVKEKPDLTLYLIIALAAVSTVALATVTLLATRCLRRRGHAAASPCCWHHESPSRDFFKHSSPKLQLNSDGTLKYMEVTLQPTDSPSQCYSTCFSPGSEGSDFTFLRPCPRPATLPREPGAFLPATGTLRERGQVRV</sequence>
<dbReference type="FunFam" id="2.60.40.60:FF:000018">
    <property type="entry name" value="Protocadherin gamma c3"/>
    <property type="match status" value="1"/>
</dbReference>
<dbReference type="Pfam" id="PF00028">
    <property type="entry name" value="Cadherin"/>
    <property type="match status" value="8"/>
</dbReference>
<evidence type="ECO:0000256" key="10">
    <source>
        <dbReference type="ARBA" id="ARBA00023136"/>
    </source>
</evidence>
<evidence type="ECO:0000256" key="12">
    <source>
        <dbReference type="PROSITE-ProRule" id="PRU00043"/>
    </source>
</evidence>
<dbReference type="InterPro" id="IPR013164">
    <property type="entry name" value="Cadherin_N"/>
</dbReference>
<evidence type="ECO:0000256" key="4">
    <source>
        <dbReference type="ARBA" id="ARBA00022692"/>
    </source>
</evidence>
<feature type="domain" description="Cadherin" evidence="15">
    <location>
        <begin position="856"/>
        <end position="965"/>
    </location>
</feature>
<dbReference type="InterPro" id="IPR020894">
    <property type="entry name" value="Cadherin_CS"/>
</dbReference>
<evidence type="ECO:0000259" key="15">
    <source>
        <dbReference type="PROSITE" id="PS50268"/>
    </source>
</evidence>
<dbReference type="PANTHER" id="PTHR24028">
    <property type="entry name" value="CADHERIN-87A"/>
    <property type="match status" value="1"/>
</dbReference>
<feature type="transmembrane region" description="Helical" evidence="13">
    <location>
        <begin position="1081"/>
        <end position="1104"/>
    </location>
</feature>
<evidence type="ECO:0000256" key="7">
    <source>
        <dbReference type="ARBA" id="ARBA00022837"/>
    </source>
</evidence>
<evidence type="ECO:0000256" key="2">
    <source>
        <dbReference type="ARBA" id="ARBA00004251"/>
    </source>
</evidence>
<evidence type="ECO:0000313" key="16">
    <source>
        <dbReference type="Ensembl" id="ENSACOP00000018187.1"/>
    </source>
</evidence>
<evidence type="ECO:0000256" key="14">
    <source>
        <dbReference type="SAM" id="SignalP"/>
    </source>
</evidence>
<feature type="domain" description="Cadherin" evidence="15">
    <location>
        <begin position="453"/>
        <end position="643"/>
    </location>
</feature>
<dbReference type="AlphaFoldDB" id="A0A8B9G2M9"/>
<dbReference type="Pfam" id="PF16492">
    <property type="entry name" value="Cadherin_C_2"/>
    <property type="match status" value="1"/>
</dbReference>
<feature type="domain" description="Cadherin" evidence="15">
    <location>
        <begin position="243"/>
        <end position="347"/>
    </location>
</feature>
<dbReference type="SMART" id="SM00112">
    <property type="entry name" value="CA"/>
    <property type="match status" value="10"/>
</dbReference>
<comment type="subcellular location">
    <subcellularLocation>
        <location evidence="2">Cell membrane</location>
        <topology evidence="2">Single-pass type I membrane protein</topology>
    </subcellularLocation>
</comment>
<feature type="domain" description="Cadherin" evidence="15">
    <location>
        <begin position="962"/>
        <end position="1070"/>
    </location>
</feature>
<feature type="signal peptide" evidence="14">
    <location>
        <begin position="1"/>
        <end position="29"/>
    </location>
</feature>
<evidence type="ECO:0000256" key="5">
    <source>
        <dbReference type="ARBA" id="ARBA00022729"/>
    </source>
</evidence>
<dbReference type="PANTHER" id="PTHR24028:SF349">
    <property type="entry name" value="PROTOCADHERIN GAMMA-C5"/>
    <property type="match status" value="1"/>
</dbReference>
<dbReference type="FunFam" id="2.60.40.60:FF:000129">
    <property type="entry name" value="protocadherin alpha-C2 isoform X1"/>
    <property type="match status" value="2"/>
</dbReference>
<feature type="domain" description="Cadherin" evidence="15">
    <location>
        <begin position="21"/>
        <end position="133"/>
    </location>
</feature>
<dbReference type="PRINTS" id="PR00205">
    <property type="entry name" value="CADHERIN"/>
</dbReference>
<name>A0A8B9G2M9_9PSIT</name>
<dbReference type="GO" id="GO:0005509">
    <property type="term" value="F:calcium ion binding"/>
    <property type="evidence" value="ECO:0007669"/>
    <property type="project" value="UniProtKB-UniRule"/>
</dbReference>
<keyword evidence="6" id="KW-0677">Repeat</keyword>
<evidence type="ECO:0000256" key="11">
    <source>
        <dbReference type="ARBA" id="ARBA00023180"/>
    </source>
</evidence>
<evidence type="ECO:0000313" key="17">
    <source>
        <dbReference type="Proteomes" id="UP000694522"/>
    </source>
</evidence>
<dbReference type="Proteomes" id="UP000694522">
    <property type="component" value="Unplaced"/>
</dbReference>
<evidence type="ECO:0000256" key="8">
    <source>
        <dbReference type="ARBA" id="ARBA00022889"/>
    </source>
</evidence>
<dbReference type="InterPro" id="IPR032455">
    <property type="entry name" value="Cadherin_C"/>
</dbReference>
<feature type="chain" id="PRO_5033980698" description="Cadherin domain-containing protein" evidence="14">
    <location>
        <begin position="30"/>
        <end position="1210"/>
    </location>
</feature>
<dbReference type="PROSITE" id="PS00232">
    <property type="entry name" value="CADHERIN_1"/>
    <property type="match status" value="5"/>
</dbReference>
<dbReference type="InterPro" id="IPR015919">
    <property type="entry name" value="Cadherin-like_sf"/>
</dbReference>
<feature type="domain" description="Cadherin" evidence="15">
    <location>
        <begin position="134"/>
        <end position="242"/>
    </location>
</feature>
<keyword evidence="3" id="KW-1003">Cell membrane</keyword>
<keyword evidence="8" id="KW-0130">Cell adhesion</keyword>
<keyword evidence="11" id="KW-0325">Glycoprotein</keyword>
<dbReference type="FunFam" id="2.60.40.60:FF:000001">
    <property type="entry name" value="Protocadherin alpha 2"/>
    <property type="match status" value="1"/>
</dbReference>
<keyword evidence="5 14" id="KW-0732">Signal</keyword>